<dbReference type="FunFam" id="2.20.28.290:FF:000001">
    <property type="entry name" value="Leucine--tRNA ligase"/>
    <property type="match status" value="1"/>
</dbReference>
<dbReference type="InterPro" id="IPR025709">
    <property type="entry name" value="Leu_tRNA-synth_edit"/>
</dbReference>
<dbReference type="FunFam" id="3.10.20.590:FF:000001">
    <property type="entry name" value="Leucine--tRNA ligase"/>
    <property type="match status" value="1"/>
</dbReference>
<dbReference type="CDD" id="cd07958">
    <property type="entry name" value="Anticodon_Ia_Leu_BEm"/>
    <property type="match status" value="1"/>
</dbReference>
<dbReference type="Proteomes" id="UP000683428">
    <property type="component" value="Chromosome"/>
</dbReference>
<dbReference type="Pfam" id="PF08264">
    <property type="entry name" value="Anticodon_1"/>
    <property type="match status" value="1"/>
</dbReference>
<dbReference type="GO" id="GO:0002161">
    <property type="term" value="F:aminoacyl-tRNA deacylase activity"/>
    <property type="evidence" value="ECO:0007669"/>
    <property type="project" value="InterPro"/>
</dbReference>
<dbReference type="GO" id="GO:0006429">
    <property type="term" value="P:leucyl-tRNA aminoacylation"/>
    <property type="evidence" value="ECO:0007669"/>
    <property type="project" value="UniProtKB-UniRule"/>
</dbReference>
<dbReference type="PROSITE" id="PS00178">
    <property type="entry name" value="AA_TRNA_LIGASE_I"/>
    <property type="match status" value="1"/>
</dbReference>
<dbReference type="InterPro" id="IPR015413">
    <property type="entry name" value="Methionyl/Leucyl_tRNA_Synth"/>
</dbReference>
<evidence type="ECO:0000256" key="9">
    <source>
        <dbReference type="HAMAP-Rule" id="MF_00049"/>
    </source>
</evidence>
<evidence type="ECO:0000256" key="4">
    <source>
        <dbReference type="ARBA" id="ARBA00022741"/>
    </source>
</evidence>
<keyword evidence="5 9" id="KW-0067">ATP-binding</keyword>
<evidence type="ECO:0000256" key="5">
    <source>
        <dbReference type="ARBA" id="ARBA00022840"/>
    </source>
</evidence>
<dbReference type="FunFam" id="1.10.730.10:FF:000003">
    <property type="entry name" value="Leucine--tRNA ligase"/>
    <property type="match status" value="1"/>
</dbReference>
<evidence type="ECO:0000259" key="14">
    <source>
        <dbReference type="Pfam" id="PF13603"/>
    </source>
</evidence>
<dbReference type="InterPro" id="IPR002300">
    <property type="entry name" value="aa-tRNA-synth_Ia"/>
</dbReference>
<dbReference type="PANTHER" id="PTHR43740:SF2">
    <property type="entry name" value="LEUCINE--TRNA LIGASE, MITOCHONDRIAL"/>
    <property type="match status" value="1"/>
</dbReference>
<feature type="domain" description="Methionyl/Valyl/Leucyl/Isoleucyl-tRNA synthetase anticodon-binding" evidence="12">
    <location>
        <begin position="721"/>
        <end position="841"/>
    </location>
</feature>
<protein>
    <recommendedName>
        <fullName evidence="9">Leucine--tRNA ligase</fullName>
        <ecNumber evidence="9">6.1.1.4</ecNumber>
    </recommendedName>
    <alternativeName>
        <fullName evidence="9">Leucyl-tRNA synthetase</fullName>
        <shortName evidence="9">LeuRS</shortName>
    </alternativeName>
</protein>
<dbReference type="InterPro" id="IPR002302">
    <property type="entry name" value="Leu-tRNA-ligase"/>
</dbReference>
<dbReference type="NCBIfam" id="TIGR00396">
    <property type="entry name" value="leuS_bact"/>
    <property type="match status" value="1"/>
</dbReference>
<proteinExistence type="inferred from homology"/>
<dbReference type="CDD" id="cd00812">
    <property type="entry name" value="LeuRS_core"/>
    <property type="match status" value="1"/>
</dbReference>
<keyword evidence="16" id="KW-1185">Reference proteome</keyword>
<reference evidence="15" key="1">
    <citation type="submission" date="2020-11" db="EMBL/GenBank/DDBJ databases">
        <title>Azospira inquinata sp. nov.</title>
        <authorList>
            <person name="Moe W.M."/>
            <person name="Mikes M.C."/>
        </authorList>
    </citation>
    <scope>NUCLEOTIDE SEQUENCE</scope>
    <source>
        <strain evidence="15">Azo-3</strain>
    </source>
</reference>
<comment type="catalytic activity">
    <reaction evidence="8 9">
        <text>tRNA(Leu) + L-leucine + ATP = L-leucyl-tRNA(Leu) + AMP + diphosphate</text>
        <dbReference type="Rhea" id="RHEA:11688"/>
        <dbReference type="Rhea" id="RHEA-COMP:9613"/>
        <dbReference type="Rhea" id="RHEA-COMP:9622"/>
        <dbReference type="ChEBI" id="CHEBI:30616"/>
        <dbReference type="ChEBI" id="CHEBI:33019"/>
        <dbReference type="ChEBI" id="CHEBI:57427"/>
        <dbReference type="ChEBI" id="CHEBI:78442"/>
        <dbReference type="ChEBI" id="CHEBI:78494"/>
        <dbReference type="ChEBI" id="CHEBI:456215"/>
        <dbReference type="EC" id="6.1.1.4"/>
    </reaction>
</comment>
<dbReference type="Pfam" id="PF09334">
    <property type="entry name" value="tRNA-synt_1g"/>
    <property type="match status" value="1"/>
</dbReference>
<feature type="domain" description="Methionyl/Leucyl tRNA synthetase" evidence="13">
    <location>
        <begin position="39"/>
        <end position="171"/>
    </location>
</feature>
<accession>A0A975SKL1</accession>
<keyword evidence="3 9" id="KW-0436">Ligase</keyword>
<evidence type="ECO:0000256" key="3">
    <source>
        <dbReference type="ARBA" id="ARBA00022598"/>
    </source>
</evidence>
<evidence type="ECO:0000313" key="16">
    <source>
        <dbReference type="Proteomes" id="UP000683428"/>
    </source>
</evidence>
<feature type="short sequence motif" description="'KMSKS' region" evidence="9">
    <location>
        <begin position="635"/>
        <end position="639"/>
    </location>
</feature>
<evidence type="ECO:0000313" key="15">
    <source>
        <dbReference type="EMBL" id="QWT48054.1"/>
    </source>
</evidence>
<dbReference type="EC" id="6.1.1.4" evidence="9"/>
<feature type="domain" description="Aminoacyl-tRNA synthetase class Ia" evidence="11">
    <location>
        <begin position="634"/>
        <end position="674"/>
    </location>
</feature>
<dbReference type="FunFam" id="3.90.740.10:FF:000012">
    <property type="entry name" value="Leucine--tRNA ligase"/>
    <property type="match status" value="1"/>
</dbReference>
<name>A0A975SKL1_9RHOO</name>
<evidence type="ECO:0000256" key="6">
    <source>
        <dbReference type="ARBA" id="ARBA00022917"/>
    </source>
</evidence>
<dbReference type="KEGG" id="aiq:Azoinq_09230"/>
<organism evidence="15 16">
    <name type="scientific">Azospira inquinata</name>
    <dbReference type="NCBI Taxonomy" id="2785627"/>
    <lineage>
        <taxon>Bacteria</taxon>
        <taxon>Pseudomonadati</taxon>
        <taxon>Pseudomonadota</taxon>
        <taxon>Betaproteobacteria</taxon>
        <taxon>Rhodocyclales</taxon>
        <taxon>Rhodocyclaceae</taxon>
        <taxon>Azospira</taxon>
    </lineage>
</organism>
<comment type="similarity">
    <text evidence="1 9 10">Belongs to the class-I aminoacyl-tRNA synthetase family.</text>
</comment>
<evidence type="ECO:0000259" key="11">
    <source>
        <dbReference type="Pfam" id="PF00133"/>
    </source>
</evidence>
<keyword evidence="6 9" id="KW-0648">Protein biosynthesis</keyword>
<dbReference type="FunFam" id="3.40.50.620:FF:000003">
    <property type="entry name" value="Leucine--tRNA ligase"/>
    <property type="match status" value="1"/>
</dbReference>
<dbReference type="RefSeq" id="WP_216129774.1">
    <property type="nucleotide sequence ID" value="NZ_CP064782.1"/>
</dbReference>
<dbReference type="Pfam" id="PF00133">
    <property type="entry name" value="tRNA-synt_1"/>
    <property type="match status" value="2"/>
</dbReference>
<feature type="domain" description="Aminoacyl-tRNA synthetase class Ia" evidence="11">
    <location>
        <begin position="422"/>
        <end position="585"/>
    </location>
</feature>
<feature type="binding site" evidence="9">
    <location>
        <position position="638"/>
    </location>
    <ligand>
        <name>ATP</name>
        <dbReference type="ChEBI" id="CHEBI:30616"/>
    </ligand>
</feature>
<keyword evidence="4 9" id="KW-0547">Nucleotide-binding</keyword>
<evidence type="ECO:0000256" key="7">
    <source>
        <dbReference type="ARBA" id="ARBA00023146"/>
    </source>
</evidence>
<dbReference type="InterPro" id="IPR013155">
    <property type="entry name" value="M/V/L/I-tRNA-synth_anticd-bd"/>
</dbReference>
<dbReference type="GO" id="GO:0005524">
    <property type="term" value="F:ATP binding"/>
    <property type="evidence" value="ECO:0007669"/>
    <property type="project" value="UniProtKB-UniRule"/>
</dbReference>
<evidence type="ECO:0000256" key="1">
    <source>
        <dbReference type="ARBA" id="ARBA00005594"/>
    </source>
</evidence>
<dbReference type="InterPro" id="IPR001412">
    <property type="entry name" value="aa-tRNA-synth_I_CS"/>
</dbReference>
<dbReference type="EMBL" id="CP064782">
    <property type="protein sequence ID" value="QWT48054.1"/>
    <property type="molecule type" value="Genomic_DNA"/>
</dbReference>
<gene>
    <name evidence="9" type="primary">leuS</name>
    <name evidence="15" type="ORF">Azoinq_09230</name>
</gene>
<evidence type="ECO:0000256" key="2">
    <source>
        <dbReference type="ARBA" id="ARBA00022490"/>
    </source>
</evidence>
<evidence type="ECO:0000256" key="10">
    <source>
        <dbReference type="RuleBase" id="RU363035"/>
    </source>
</evidence>
<evidence type="ECO:0000256" key="8">
    <source>
        <dbReference type="ARBA" id="ARBA00047469"/>
    </source>
</evidence>
<dbReference type="Pfam" id="PF13603">
    <property type="entry name" value="tRNA-synt_1_2"/>
    <property type="match status" value="1"/>
</dbReference>
<dbReference type="GO" id="GO:0004823">
    <property type="term" value="F:leucine-tRNA ligase activity"/>
    <property type="evidence" value="ECO:0007669"/>
    <property type="project" value="UniProtKB-UniRule"/>
</dbReference>
<feature type="short sequence motif" description="'HIGH' region" evidence="9">
    <location>
        <begin position="42"/>
        <end position="52"/>
    </location>
</feature>
<keyword evidence="2 9" id="KW-0963">Cytoplasm</keyword>
<keyword evidence="7 9" id="KW-0030">Aminoacyl-tRNA synthetase</keyword>
<sequence>MQEKYQAAAVETAAQQHWVQTQAARAVANLSQPKYYCLSMFPYPSGKLHMGHVRNYTIGDVLSRFHQMQGFNVLQPMGWDAFGMPAENAAIQHQVPPAQWTYANIDYMRSQLQRLGFAIDWEREIATCKPDYYRWEQWLFTRLFEKGLIYKRLGTVNWDPVDQTVLANEQVIDGRGWRSGALVEKREIPMYYMKITAYAEELLADLDQLEGWPEQVRLMQKNWIGKSTGVRLAFPYELDGKADKLWVFTTRADTLMGVTFVAVAAEHPLATRAAQNNPELAAFIEECKKGGVAEADIATMEKKGMPTGIFVQHPLTGEKVEVWVGNYVLMSYGEGAVMAVPAHDERDFAFAQKYGLTIKQVIAAAGESFSLDGWQEWYGDKTRAVCVNSGKYDGLAYEAAVDAIAADLAAKGLGEKKVQFRLRDWGISRQRYWGCPIPVIHCDSCGDVPVPDDQLPVVLPEQVQVTGAGSPLAKMPEFYETTCPKCGKPAKRETDTMDTFVESSWYFLRYASPDSDQAMLGKEAAYWCKGGIDQYIGGIEHAILHLLYSRFFTKLMRDVGVFDFGDTQLKLDEPFANLLTQGMVVAPSFFREDASGKKQWFNPTEVDVTTDDRGRPVGATLKADGQPVVIGGTEKMSKSKNNGVDPQALIDQFGADTARLFIMFAAPPDQSLEWSDAGVEGAHRFLKRLWKLVYEHTLEGPVEAWNGEQPAEDLATPLKDFRRHLHQTIAKVTDDFGRRKQFNTAIAAVMELLNAYAKLDSDSDAARAVKQEALEAAVLMLYPIVPHIGQALYGELRPGADAGRQAFPKADPAALVQDEVELMVQVNGKLRGRITVAATADKGAVEAAALASESAQKYMEGKAPKKVVVVPGRLVNIVV</sequence>
<evidence type="ECO:0000259" key="13">
    <source>
        <dbReference type="Pfam" id="PF09334"/>
    </source>
</evidence>
<feature type="domain" description="Leucyl-tRNA synthetase editing" evidence="14">
    <location>
        <begin position="221"/>
        <end position="408"/>
    </location>
</feature>
<dbReference type="HAMAP" id="MF_00049_B">
    <property type="entry name" value="Leu_tRNA_synth_B"/>
    <property type="match status" value="1"/>
</dbReference>
<dbReference type="AlphaFoldDB" id="A0A975SKL1"/>
<comment type="subcellular location">
    <subcellularLocation>
        <location evidence="9">Cytoplasm</location>
    </subcellularLocation>
</comment>
<dbReference type="GO" id="GO:0005829">
    <property type="term" value="C:cytosol"/>
    <property type="evidence" value="ECO:0007669"/>
    <property type="project" value="TreeGrafter"/>
</dbReference>
<evidence type="ECO:0000259" key="12">
    <source>
        <dbReference type="Pfam" id="PF08264"/>
    </source>
</evidence>
<dbReference type="PANTHER" id="PTHR43740">
    <property type="entry name" value="LEUCYL-TRNA SYNTHETASE"/>
    <property type="match status" value="1"/>
</dbReference>